<dbReference type="InterPro" id="IPR036909">
    <property type="entry name" value="Cyt_c-like_dom_sf"/>
</dbReference>
<evidence type="ECO:0000259" key="7">
    <source>
        <dbReference type="PROSITE" id="PS51007"/>
    </source>
</evidence>
<dbReference type="Proteomes" id="UP000286976">
    <property type="component" value="Unassembled WGS sequence"/>
</dbReference>
<reference evidence="8 9" key="1">
    <citation type="journal article" date="2011" name="Front. Microbiol.">
        <title>Genomic signatures of strain selection and enhancement in Bacillus atrophaeus var. globigii, a historical biowarfare simulant.</title>
        <authorList>
            <person name="Gibbons H.S."/>
            <person name="Broomall S.M."/>
            <person name="McNew L.A."/>
            <person name="Daligault H."/>
            <person name="Chapman C."/>
            <person name="Bruce D."/>
            <person name="Karavis M."/>
            <person name="Krepps M."/>
            <person name="McGregor P.A."/>
            <person name="Hong C."/>
            <person name="Park K.H."/>
            <person name="Akmal A."/>
            <person name="Feldman A."/>
            <person name="Lin J.S."/>
            <person name="Chang W.E."/>
            <person name="Higgs B.W."/>
            <person name="Demirev P."/>
            <person name="Lindquist J."/>
            <person name="Liem A."/>
            <person name="Fochler E."/>
            <person name="Read T.D."/>
            <person name="Tapia R."/>
            <person name="Johnson S."/>
            <person name="Bishop-Lilly K.A."/>
            <person name="Detter C."/>
            <person name="Han C."/>
            <person name="Sozhamannan S."/>
            <person name="Rosenzweig C.N."/>
            <person name="Skowronski E.W."/>
        </authorList>
    </citation>
    <scope>NUCLEOTIDE SEQUENCE [LARGE SCALE GENOMIC DNA]</scope>
    <source>
        <strain evidence="8 9">AIT1</strain>
    </source>
</reference>
<sequence>MAFSQDMSREAIAERIQPVAKVRIASDAAAGPASSQASAGRSGEQIYNQACVACHATGVLGAPKKGSAEDWEPRLAQGMDIVLEHSINGLNAMPPRGTCMNCSDEELLSAIEFMIEGI</sequence>
<keyword evidence="1" id="KW-0813">Transport</keyword>
<dbReference type="GO" id="GO:0005506">
    <property type="term" value="F:iron ion binding"/>
    <property type="evidence" value="ECO:0007669"/>
    <property type="project" value="InterPro"/>
</dbReference>
<dbReference type="PANTHER" id="PTHR40942">
    <property type="match status" value="1"/>
</dbReference>
<dbReference type="OrthoDB" id="9814708at2"/>
<evidence type="ECO:0000313" key="8">
    <source>
        <dbReference type="EMBL" id="RUO37857.1"/>
    </source>
</evidence>
<dbReference type="InterPro" id="IPR009056">
    <property type="entry name" value="Cyt_c-like_dom"/>
</dbReference>
<proteinExistence type="predicted"/>
<dbReference type="PROSITE" id="PS51007">
    <property type="entry name" value="CYTC"/>
    <property type="match status" value="1"/>
</dbReference>
<keyword evidence="3 6" id="KW-0479">Metal-binding</keyword>
<keyword evidence="9" id="KW-1185">Reference proteome</keyword>
<dbReference type="PRINTS" id="PR00607">
    <property type="entry name" value="CYTCHROMECIE"/>
</dbReference>
<dbReference type="SUPFAM" id="SSF46626">
    <property type="entry name" value="Cytochrome c"/>
    <property type="match status" value="1"/>
</dbReference>
<dbReference type="GO" id="GO:0020037">
    <property type="term" value="F:heme binding"/>
    <property type="evidence" value="ECO:0007669"/>
    <property type="project" value="InterPro"/>
</dbReference>
<keyword evidence="2 6" id="KW-0349">Heme</keyword>
<dbReference type="Pfam" id="PF13442">
    <property type="entry name" value="Cytochrome_CBB3"/>
    <property type="match status" value="1"/>
</dbReference>
<keyword evidence="5 6" id="KW-0408">Iron</keyword>
<feature type="domain" description="Cytochrome c" evidence="7">
    <location>
        <begin position="38"/>
        <end position="118"/>
    </location>
</feature>
<evidence type="ECO:0000256" key="5">
    <source>
        <dbReference type="ARBA" id="ARBA00023004"/>
    </source>
</evidence>
<evidence type="ECO:0000256" key="4">
    <source>
        <dbReference type="ARBA" id="ARBA00022982"/>
    </source>
</evidence>
<evidence type="ECO:0000256" key="1">
    <source>
        <dbReference type="ARBA" id="ARBA00022448"/>
    </source>
</evidence>
<evidence type="ECO:0000313" key="9">
    <source>
        <dbReference type="Proteomes" id="UP000286976"/>
    </source>
</evidence>
<accession>A0A432WVT8</accession>
<evidence type="ECO:0000256" key="3">
    <source>
        <dbReference type="ARBA" id="ARBA00022723"/>
    </source>
</evidence>
<protein>
    <submittedName>
        <fullName evidence="8">Cytochrome c5 family protein</fullName>
    </submittedName>
</protein>
<evidence type="ECO:0000256" key="2">
    <source>
        <dbReference type="ARBA" id="ARBA00022617"/>
    </source>
</evidence>
<keyword evidence="4" id="KW-0249">Electron transport</keyword>
<dbReference type="PANTHER" id="PTHR40942:SF4">
    <property type="entry name" value="CYTOCHROME C5"/>
    <property type="match status" value="1"/>
</dbReference>
<dbReference type="InterPro" id="IPR002323">
    <property type="entry name" value="Cyt_CIE"/>
</dbReference>
<name>A0A432WVT8_9GAMM</name>
<dbReference type="GO" id="GO:0009055">
    <property type="term" value="F:electron transfer activity"/>
    <property type="evidence" value="ECO:0007669"/>
    <property type="project" value="InterPro"/>
</dbReference>
<dbReference type="AlphaFoldDB" id="A0A432WVT8"/>
<dbReference type="EMBL" id="PIPQ01000011">
    <property type="protein sequence ID" value="RUO37857.1"/>
    <property type="molecule type" value="Genomic_DNA"/>
</dbReference>
<comment type="caution">
    <text evidence="8">The sequence shown here is derived from an EMBL/GenBank/DDBJ whole genome shotgun (WGS) entry which is preliminary data.</text>
</comment>
<dbReference type="Gene3D" id="1.10.760.10">
    <property type="entry name" value="Cytochrome c-like domain"/>
    <property type="match status" value="1"/>
</dbReference>
<evidence type="ECO:0000256" key="6">
    <source>
        <dbReference type="PROSITE-ProRule" id="PRU00433"/>
    </source>
</evidence>
<organism evidence="8 9">
    <name type="scientific">Aliidiomarina taiwanensis</name>
    <dbReference type="NCBI Taxonomy" id="946228"/>
    <lineage>
        <taxon>Bacteria</taxon>
        <taxon>Pseudomonadati</taxon>
        <taxon>Pseudomonadota</taxon>
        <taxon>Gammaproteobacteria</taxon>
        <taxon>Alteromonadales</taxon>
        <taxon>Idiomarinaceae</taxon>
        <taxon>Aliidiomarina</taxon>
    </lineage>
</organism>
<gene>
    <name evidence="8" type="ORF">CWE15_11165</name>
</gene>